<evidence type="ECO:0000313" key="2">
    <source>
        <dbReference type="Proteomes" id="UP000789759"/>
    </source>
</evidence>
<organism evidence="1 2">
    <name type="scientific">Cetraspora pellucida</name>
    <dbReference type="NCBI Taxonomy" id="1433469"/>
    <lineage>
        <taxon>Eukaryota</taxon>
        <taxon>Fungi</taxon>
        <taxon>Fungi incertae sedis</taxon>
        <taxon>Mucoromycota</taxon>
        <taxon>Glomeromycotina</taxon>
        <taxon>Glomeromycetes</taxon>
        <taxon>Diversisporales</taxon>
        <taxon>Gigasporaceae</taxon>
        <taxon>Cetraspora</taxon>
    </lineage>
</organism>
<dbReference type="AlphaFoldDB" id="A0A9N9CXW3"/>
<keyword evidence="2" id="KW-1185">Reference proteome</keyword>
<reference evidence="1" key="1">
    <citation type="submission" date="2021-06" db="EMBL/GenBank/DDBJ databases">
        <authorList>
            <person name="Kallberg Y."/>
            <person name="Tangrot J."/>
            <person name="Rosling A."/>
        </authorList>
    </citation>
    <scope>NUCLEOTIDE SEQUENCE</scope>
    <source>
        <strain evidence="1">FL966</strain>
    </source>
</reference>
<comment type="caution">
    <text evidence="1">The sequence shown here is derived from an EMBL/GenBank/DDBJ whole genome shotgun (WGS) entry which is preliminary data.</text>
</comment>
<proteinExistence type="predicted"/>
<dbReference type="Proteomes" id="UP000789759">
    <property type="component" value="Unassembled WGS sequence"/>
</dbReference>
<feature type="non-terminal residue" evidence="1">
    <location>
        <position position="1"/>
    </location>
</feature>
<accession>A0A9N9CXW3</accession>
<evidence type="ECO:0000313" key="1">
    <source>
        <dbReference type="EMBL" id="CAG8615573.1"/>
    </source>
</evidence>
<dbReference type="EMBL" id="CAJVQA010005216">
    <property type="protein sequence ID" value="CAG8615573.1"/>
    <property type="molecule type" value="Genomic_DNA"/>
</dbReference>
<protein>
    <submittedName>
        <fullName evidence="1">19807_t:CDS:1</fullName>
    </submittedName>
</protein>
<sequence length="46" mass="5336">RENDLICCHNIVQSTTSSTPKSYPLNNDILNKYLNAFDKDINVFIY</sequence>
<gene>
    <name evidence="1" type="ORF">CPELLU_LOCUS7665</name>
</gene>
<name>A0A9N9CXW3_9GLOM</name>